<comment type="caution">
    <text evidence="2">The sequence shown here is derived from an EMBL/GenBank/DDBJ whole genome shotgun (WGS) entry which is preliminary data.</text>
</comment>
<gene>
    <name evidence="2" type="ORF">B0H17DRAFT_1211161</name>
</gene>
<organism evidence="2 3">
    <name type="scientific">Mycena rosella</name>
    <name type="common">Pink bonnet</name>
    <name type="synonym">Agaricus rosellus</name>
    <dbReference type="NCBI Taxonomy" id="1033263"/>
    <lineage>
        <taxon>Eukaryota</taxon>
        <taxon>Fungi</taxon>
        <taxon>Dikarya</taxon>
        <taxon>Basidiomycota</taxon>
        <taxon>Agaricomycotina</taxon>
        <taxon>Agaricomycetes</taxon>
        <taxon>Agaricomycetidae</taxon>
        <taxon>Agaricales</taxon>
        <taxon>Marasmiineae</taxon>
        <taxon>Mycenaceae</taxon>
        <taxon>Mycena</taxon>
    </lineage>
</organism>
<feature type="compositionally biased region" description="Polar residues" evidence="1">
    <location>
        <begin position="432"/>
        <end position="448"/>
    </location>
</feature>
<evidence type="ECO:0000313" key="3">
    <source>
        <dbReference type="Proteomes" id="UP001221757"/>
    </source>
</evidence>
<evidence type="ECO:0000256" key="1">
    <source>
        <dbReference type="SAM" id="MobiDB-lite"/>
    </source>
</evidence>
<feature type="region of interest" description="Disordered" evidence="1">
    <location>
        <begin position="1"/>
        <end position="64"/>
    </location>
</feature>
<feature type="region of interest" description="Disordered" evidence="1">
    <location>
        <begin position="99"/>
        <end position="155"/>
    </location>
</feature>
<name>A0AAD7CUV2_MYCRO</name>
<sequence length="539" mass="58889">MGNRKNAKKSKQASSGQRKTQKAEAVAAADTTPPPRPKPIPKVRLTVSWPTEDKPQTSAVLSNKEEEAVAALVSMGRKDQVPRGGRDFEAEMDRVFCSTVPGMDGIDLTEGAEGDEPSKNSDSESSDSGESNDSDNDSDTVLEIPVSSPAQEAREKKASKFAIPFEVPLNGPVRYLDGITSQTTFDVFLDELAHAMCTRKSLLSGIAYIPSYKPKTPKPMPKLLDNEQAWKRLITDVQNHIDSSKSKQGGKGAVKPFFIQIVDTSGGDSKASAGGSGAKKVMITGYILFVPTYMIYRVKKARIPSPLSRKHQNINSTGNLSRNICVQSTTKHVFVQSDGNHYHLTASDLAKWAHMMHMHIATLNTIPDELNITDVGPRQQKAKKALQRTAPSDEPLQWMQSMMGIMGGLIMPRNPTLYETPPRAAPLRAIPGSSSARGSDHPPSSGTKRTADMHAPDIQQWLSSLDSDPVRGRHNSYFVQYTQSLENSGILDLTDIEDLSAAEIAQFSTAPIGTVNRIVKYAKEDLAKLLNEARKRARN</sequence>
<evidence type="ECO:0000313" key="2">
    <source>
        <dbReference type="EMBL" id="KAJ7664803.1"/>
    </source>
</evidence>
<dbReference type="EMBL" id="JARKIE010000220">
    <property type="protein sequence ID" value="KAJ7664803.1"/>
    <property type="molecule type" value="Genomic_DNA"/>
</dbReference>
<reference evidence="2" key="1">
    <citation type="submission" date="2023-03" db="EMBL/GenBank/DDBJ databases">
        <title>Massive genome expansion in bonnet fungi (Mycena s.s.) driven by repeated elements and novel gene families across ecological guilds.</title>
        <authorList>
            <consortium name="Lawrence Berkeley National Laboratory"/>
            <person name="Harder C.B."/>
            <person name="Miyauchi S."/>
            <person name="Viragh M."/>
            <person name="Kuo A."/>
            <person name="Thoen E."/>
            <person name="Andreopoulos B."/>
            <person name="Lu D."/>
            <person name="Skrede I."/>
            <person name="Drula E."/>
            <person name="Henrissat B."/>
            <person name="Morin E."/>
            <person name="Kohler A."/>
            <person name="Barry K."/>
            <person name="LaButti K."/>
            <person name="Morin E."/>
            <person name="Salamov A."/>
            <person name="Lipzen A."/>
            <person name="Mereny Z."/>
            <person name="Hegedus B."/>
            <person name="Baldrian P."/>
            <person name="Stursova M."/>
            <person name="Weitz H."/>
            <person name="Taylor A."/>
            <person name="Grigoriev I.V."/>
            <person name="Nagy L.G."/>
            <person name="Martin F."/>
            <person name="Kauserud H."/>
        </authorList>
    </citation>
    <scope>NUCLEOTIDE SEQUENCE</scope>
    <source>
        <strain evidence="2">CBHHK067</strain>
    </source>
</reference>
<dbReference type="AlphaFoldDB" id="A0AAD7CUV2"/>
<protein>
    <submittedName>
        <fullName evidence="2">Uncharacterized protein</fullName>
    </submittedName>
</protein>
<proteinExistence type="predicted"/>
<dbReference type="Proteomes" id="UP001221757">
    <property type="component" value="Unassembled WGS sequence"/>
</dbReference>
<feature type="compositionally biased region" description="Acidic residues" evidence="1">
    <location>
        <begin position="124"/>
        <end position="140"/>
    </location>
</feature>
<feature type="compositionally biased region" description="Basic residues" evidence="1">
    <location>
        <begin position="1"/>
        <end position="11"/>
    </location>
</feature>
<keyword evidence="3" id="KW-1185">Reference proteome</keyword>
<feature type="region of interest" description="Disordered" evidence="1">
    <location>
        <begin position="417"/>
        <end position="451"/>
    </location>
</feature>
<accession>A0AAD7CUV2</accession>